<evidence type="ECO:0000313" key="2">
    <source>
        <dbReference type="EMBL" id="UOQ59372.1"/>
    </source>
</evidence>
<feature type="compositionally biased region" description="Basic and acidic residues" evidence="1">
    <location>
        <begin position="193"/>
        <end position="216"/>
    </location>
</feature>
<dbReference type="RefSeq" id="WP_244684350.1">
    <property type="nucleotide sequence ID" value="NZ_CP095043.1"/>
</dbReference>
<accession>A0ABY4FSV5</accession>
<dbReference type="SUPFAM" id="SSF46785">
    <property type="entry name" value="Winged helix' DNA-binding domain"/>
    <property type="match status" value="1"/>
</dbReference>
<organism evidence="2 3">
    <name type="scientific">Leucobacter rhizosphaerae</name>
    <dbReference type="NCBI Taxonomy" id="2932245"/>
    <lineage>
        <taxon>Bacteria</taxon>
        <taxon>Bacillati</taxon>
        <taxon>Actinomycetota</taxon>
        <taxon>Actinomycetes</taxon>
        <taxon>Micrococcales</taxon>
        <taxon>Microbacteriaceae</taxon>
        <taxon>Leucobacter</taxon>
    </lineage>
</organism>
<dbReference type="Gene3D" id="1.10.10.10">
    <property type="entry name" value="Winged helix-like DNA-binding domain superfamily/Winged helix DNA-binding domain"/>
    <property type="match status" value="1"/>
</dbReference>
<feature type="region of interest" description="Disordered" evidence="1">
    <location>
        <begin position="140"/>
        <end position="216"/>
    </location>
</feature>
<dbReference type="EMBL" id="CP095043">
    <property type="protein sequence ID" value="UOQ59372.1"/>
    <property type="molecule type" value="Genomic_DNA"/>
</dbReference>
<reference evidence="2 3" key="1">
    <citation type="submission" date="2022-04" db="EMBL/GenBank/DDBJ databases">
        <title>Leucobacter sp. isolated from rhizosphere of onion.</title>
        <authorList>
            <person name="Won M."/>
            <person name="Lee C.-M."/>
            <person name="Woen H.-Y."/>
            <person name="Kwon S.-W."/>
        </authorList>
    </citation>
    <scope>NUCLEOTIDE SEQUENCE [LARGE SCALE GENOMIC DNA]</scope>
    <source>
        <strain evidence="2 3">H25R-14</strain>
    </source>
</reference>
<gene>
    <name evidence="2" type="ORF">MUN76_09925</name>
</gene>
<dbReference type="Proteomes" id="UP000831775">
    <property type="component" value="Chromosome"/>
</dbReference>
<keyword evidence="3" id="KW-1185">Reference proteome</keyword>
<protein>
    <submittedName>
        <fullName evidence="2">FUSC family protein</fullName>
    </submittedName>
</protein>
<feature type="compositionally biased region" description="Basic residues" evidence="1">
    <location>
        <begin position="143"/>
        <end position="153"/>
    </location>
</feature>
<dbReference type="InterPro" id="IPR036390">
    <property type="entry name" value="WH_DNA-bd_sf"/>
</dbReference>
<evidence type="ECO:0000256" key="1">
    <source>
        <dbReference type="SAM" id="MobiDB-lite"/>
    </source>
</evidence>
<sequence length="241" mass="27341">MTSQPTHSDTTTTTPNPTRTLATWLRATERLLAAERAAVLDREGVSGRDWRLLSRLADDPSHPRARGPKLRRLQERRWIERHDGSWRLTDAGRAAHDRLRAAMDGLTAAITEALSPDELDTTVAALRKITVALGWDEETPLPRRPHRTHRRAARGGCGGHPESRDGRPDWRGGHPEWRGEAPYPFAGGRERRHPADVHPHEPRGGRWGERWGQDHPHRGRMMHRAFERGFDAGFSRGRGEQ</sequence>
<dbReference type="InterPro" id="IPR036388">
    <property type="entry name" value="WH-like_DNA-bd_sf"/>
</dbReference>
<evidence type="ECO:0000313" key="3">
    <source>
        <dbReference type="Proteomes" id="UP000831775"/>
    </source>
</evidence>
<feature type="compositionally biased region" description="Basic and acidic residues" evidence="1">
    <location>
        <begin position="161"/>
        <end position="179"/>
    </location>
</feature>
<name>A0ABY4FSV5_9MICO</name>
<proteinExistence type="predicted"/>